<sequence length="121" mass="14043">MQMMAAALEQQLRWQTVATRRVDEESWHGERDIRRALERMSPRERALIEEFYGWLPPRQSDAEALEQAVLFADRYQRQYLRLLRTFQGMRRVLGTVVMTGGQLNVAEQQVISSPAGAPEIP</sequence>
<evidence type="ECO:0000313" key="1">
    <source>
        <dbReference type="EMBL" id="CAA9296837.1"/>
    </source>
</evidence>
<reference evidence="1" key="1">
    <citation type="submission" date="2020-02" db="EMBL/GenBank/DDBJ databases">
        <authorList>
            <person name="Meier V. D."/>
        </authorList>
    </citation>
    <scope>NUCLEOTIDE SEQUENCE</scope>
    <source>
        <strain evidence="1">AVDCRST_MAG54</strain>
    </source>
</reference>
<proteinExistence type="predicted"/>
<organism evidence="1">
    <name type="scientific">uncultured Actinomycetospora sp</name>
    <dbReference type="NCBI Taxonomy" id="1135996"/>
    <lineage>
        <taxon>Bacteria</taxon>
        <taxon>Bacillati</taxon>
        <taxon>Actinomycetota</taxon>
        <taxon>Actinomycetes</taxon>
        <taxon>Pseudonocardiales</taxon>
        <taxon>Pseudonocardiaceae</taxon>
        <taxon>Actinomycetospora</taxon>
        <taxon>environmental samples</taxon>
    </lineage>
</organism>
<dbReference type="AlphaFoldDB" id="A0A6J4K6H0"/>
<name>A0A6J4K6H0_9PSEU</name>
<protein>
    <submittedName>
        <fullName evidence="1">Uncharacterized protein</fullName>
    </submittedName>
</protein>
<accession>A0A6J4K6H0</accession>
<dbReference type="EMBL" id="CADCTH010000621">
    <property type="protein sequence ID" value="CAA9296837.1"/>
    <property type="molecule type" value="Genomic_DNA"/>
</dbReference>
<gene>
    <name evidence="1" type="ORF">AVDCRST_MAG54-4924</name>
</gene>